<name>A0A8T0MJC5_PANVG</name>
<proteinExistence type="predicted"/>
<comment type="caution">
    <text evidence="2">The sequence shown here is derived from an EMBL/GenBank/DDBJ whole genome shotgun (WGS) entry which is preliminary data.</text>
</comment>
<dbReference type="Proteomes" id="UP000823388">
    <property type="component" value="Chromosome 9N"/>
</dbReference>
<feature type="compositionally biased region" description="Polar residues" evidence="1">
    <location>
        <begin position="9"/>
        <end position="18"/>
    </location>
</feature>
<protein>
    <submittedName>
        <fullName evidence="2">Uncharacterized protein</fullName>
    </submittedName>
</protein>
<feature type="region of interest" description="Disordered" evidence="1">
    <location>
        <begin position="1"/>
        <end position="120"/>
    </location>
</feature>
<sequence>MAFQAHRPSPQQVKTGKNSAIAGETDSQKPNPTDGEDWKLPPLRRDEASHKPHQIRRPPFRRTKSKEGTKTNPSATKATPPSSGGPEENPAPPAKLATWNRQNPKEGTEISNPNTKPRLR</sequence>
<feature type="compositionally biased region" description="Basic and acidic residues" evidence="1">
    <location>
        <begin position="36"/>
        <end position="50"/>
    </location>
</feature>
<reference evidence="2" key="1">
    <citation type="submission" date="2020-05" db="EMBL/GenBank/DDBJ databases">
        <title>WGS assembly of Panicum virgatum.</title>
        <authorList>
            <person name="Lovell J.T."/>
            <person name="Jenkins J."/>
            <person name="Shu S."/>
            <person name="Juenger T.E."/>
            <person name="Schmutz J."/>
        </authorList>
    </citation>
    <scope>NUCLEOTIDE SEQUENCE</scope>
    <source>
        <strain evidence="2">AP13</strain>
    </source>
</reference>
<evidence type="ECO:0000313" key="3">
    <source>
        <dbReference type="Proteomes" id="UP000823388"/>
    </source>
</evidence>
<organism evidence="2 3">
    <name type="scientific">Panicum virgatum</name>
    <name type="common">Blackwell switchgrass</name>
    <dbReference type="NCBI Taxonomy" id="38727"/>
    <lineage>
        <taxon>Eukaryota</taxon>
        <taxon>Viridiplantae</taxon>
        <taxon>Streptophyta</taxon>
        <taxon>Embryophyta</taxon>
        <taxon>Tracheophyta</taxon>
        <taxon>Spermatophyta</taxon>
        <taxon>Magnoliopsida</taxon>
        <taxon>Liliopsida</taxon>
        <taxon>Poales</taxon>
        <taxon>Poaceae</taxon>
        <taxon>PACMAD clade</taxon>
        <taxon>Panicoideae</taxon>
        <taxon>Panicodae</taxon>
        <taxon>Paniceae</taxon>
        <taxon>Panicinae</taxon>
        <taxon>Panicum</taxon>
        <taxon>Panicum sect. Hiantes</taxon>
    </lineage>
</organism>
<dbReference type="AlphaFoldDB" id="A0A8T0MJC5"/>
<dbReference type="EMBL" id="CM029054">
    <property type="protein sequence ID" value="KAG2537501.1"/>
    <property type="molecule type" value="Genomic_DNA"/>
</dbReference>
<keyword evidence="3" id="KW-1185">Reference proteome</keyword>
<feature type="compositionally biased region" description="Polar residues" evidence="1">
    <location>
        <begin position="70"/>
        <end position="82"/>
    </location>
</feature>
<feature type="compositionally biased region" description="Basic residues" evidence="1">
    <location>
        <begin position="51"/>
        <end position="64"/>
    </location>
</feature>
<evidence type="ECO:0000313" key="2">
    <source>
        <dbReference type="EMBL" id="KAG2537501.1"/>
    </source>
</evidence>
<gene>
    <name evidence="2" type="ORF">PVAP13_9NG301946</name>
</gene>
<feature type="compositionally biased region" description="Polar residues" evidence="1">
    <location>
        <begin position="109"/>
        <end position="120"/>
    </location>
</feature>
<evidence type="ECO:0000256" key="1">
    <source>
        <dbReference type="SAM" id="MobiDB-lite"/>
    </source>
</evidence>
<accession>A0A8T0MJC5</accession>